<feature type="compositionally biased region" description="Basic and acidic residues" evidence="14">
    <location>
        <begin position="406"/>
        <end position="415"/>
    </location>
</feature>
<evidence type="ECO:0000256" key="12">
    <source>
        <dbReference type="ARBA" id="ARBA00082897"/>
    </source>
</evidence>
<dbReference type="PANTHER" id="PTHR13059:SF10">
    <property type="entry name" value="HMG BOX TRANSCRIPTION FACTOR BBX"/>
    <property type="match status" value="1"/>
</dbReference>
<dbReference type="FunFam" id="1.10.30.10:FF:000014">
    <property type="entry name" value="HMG box transcription factor BBX"/>
    <property type="match status" value="1"/>
</dbReference>
<dbReference type="GO" id="GO:0000977">
    <property type="term" value="F:RNA polymerase II transcription regulatory region sequence-specific DNA binding"/>
    <property type="evidence" value="ECO:0007669"/>
    <property type="project" value="TreeGrafter"/>
</dbReference>
<dbReference type="PROSITE" id="PS50118">
    <property type="entry name" value="HMG_BOX_2"/>
    <property type="match status" value="1"/>
</dbReference>
<keyword evidence="15" id="KW-0812">Transmembrane</keyword>
<comment type="function">
    <text evidence="9">Transcription factor that is necessary for cell cycle progression from G1 to S phase.</text>
</comment>
<keyword evidence="6 13" id="KW-0238">DNA-binding</keyword>
<dbReference type="InterPro" id="IPR013783">
    <property type="entry name" value="Ig-like_fold"/>
</dbReference>
<feature type="domain" description="Ig-like" evidence="17">
    <location>
        <begin position="788"/>
        <end position="891"/>
    </location>
</feature>
<dbReference type="SUPFAM" id="SSF48726">
    <property type="entry name" value="Immunoglobulin"/>
    <property type="match status" value="1"/>
</dbReference>
<evidence type="ECO:0000256" key="11">
    <source>
        <dbReference type="ARBA" id="ARBA00082639"/>
    </source>
</evidence>
<evidence type="ECO:0000256" key="2">
    <source>
        <dbReference type="ARBA" id="ARBA00022499"/>
    </source>
</evidence>
<dbReference type="InterPro" id="IPR036179">
    <property type="entry name" value="Ig-like_dom_sf"/>
</dbReference>
<evidence type="ECO:0000256" key="9">
    <source>
        <dbReference type="ARBA" id="ARBA00056859"/>
    </source>
</evidence>
<protein>
    <recommendedName>
        <fullName evidence="10">HMG box transcription factor BBX</fullName>
    </recommendedName>
    <alternativeName>
        <fullName evidence="12">Bobby sox homolog</fullName>
    </alternativeName>
    <alternativeName>
        <fullName evidence="11">HMG box-containing protein 2</fullName>
    </alternativeName>
</protein>
<evidence type="ECO:0000256" key="14">
    <source>
        <dbReference type="SAM" id="MobiDB-lite"/>
    </source>
</evidence>
<keyword evidence="2" id="KW-1017">Isopeptide bond</keyword>
<accession>A0A556TK05</accession>
<dbReference type="InterPro" id="IPR013106">
    <property type="entry name" value="Ig_V-set"/>
</dbReference>
<keyword evidence="15" id="KW-0472">Membrane</keyword>
<keyword evidence="3" id="KW-0597">Phosphoprotein</keyword>
<evidence type="ECO:0000256" key="6">
    <source>
        <dbReference type="ARBA" id="ARBA00023125"/>
    </source>
</evidence>
<proteinExistence type="predicted"/>
<evidence type="ECO:0000256" key="7">
    <source>
        <dbReference type="ARBA" id="ARBA00023163"/>
    </source>
</evidence>
<keyword evidence="8 13" id="KW-0539">Nucleus</keyword>
<feature type="region of interest" description="Disordered" evidence="14">
    <location>
        <begin position="642"/>
        <end position="669"/>
    </location>
</feature>
<organism evidence="18 19">
    <name type="scientific">Bagarius yarrelli</name>
    <name type="common">Goonch</name>
    <name type="synonym">Bagrus yarrelli</name>
    <dbReference type="NCBI Taxonomy" id="175774"/>
    <lineage>
        <taxon>Eukaryota</taxon>
        <taxon>Metazoa</taxon>
        <taxon>Chordata</taxon>
        <taxon>Craniata</taxon>
        <taxon>Vertebrata</taxon>
        <taxon>Euteleostomi</taxon>
        <taxon>Actinopterygii</taxon>
        <taxon>Neopterygii</taxon>
        <taxon>Teleostei</taxon>
        <taxon>Ostariophysi</taxon>
        <taxon>Siluriformes</taxon>
        <taxon>Sisoridae</taxon>
        <taxon>Sisorinae</taxon>
        <taxon>Bagarius</taxon>
    </lineage>
</organism>
<feature type="region of interest" description="Disordered" evidence="14">
    <location>
        <begin position="271"/>
        <end position="502"/>
    </location>
</feature>
<dbReference type="CDD" id="cd21989">
    <property type="entry name" value="HMG-box_HBP2"/>
    <property type="match status" value="1"/>
</dbReference>
<feature type="compositionally biased region" description="Polar residues" evidence="14">
    <location>
        <begin position="546"/>
        <end position="555"/>
    </location>
</feature>
<evidence type="ECO:0000256" key="15">
    <source>
        <dbReference type="SAM" id="Phobius"/>
    </source>
</evidence>
<evidence type="ECO:0000313" key="18">
    <source>
        <dbReference type="EMBL" id="TSK16178.1"/>
    </source>
</evidence>
<evidence type="ECO:0000256" key="5">
    <source>
        <dbReference type="ARBA" id="ARBA00023015"/>
    </source>
</evidence>
<feature type="compositionally biased region" description="Polar residues" evidence="14">
    <location>
        <begin position="271"/>
        <end position="289"/>
    </location>
</feature>
<evidence type="ECO:0000256" key="1">
    <source>
        <dbReference type="ARBA" id="ARBA00004123"/>
    </source>
</evidence>
<feature type="region of interest" description="Disordered" evidence="14">
    <location>
        <begin position="527"/>
        <end position="576"/>
    </location>
</feature>
<keyword evidence="15" id="KW-1133">Transmembrane helix</keyword>
<dbReference type="Pfam" id="PF09667">
    <property type="entry name" value="DUF2028"/>
    <property type="match status" value="2"/>
</dbReference>
<dbReference type="InterPro" id="IPR052412">
    <property type="entry name" value="CC-Dev_Transcription_Reg"/>
</dbReference>
<keyword evidence="4" id="KW-0832">Ubl conjugation</keyword>
<name>A0A556TK05_BAGYA</name>
<dbReference type="InterPro" id="IPR009071">
    <property type="entry name" value="HMG_box_dom"/>
</dbReference>
<feature type="compositionally biased region" description="Basic and acidic residues" evidence="14">
    <location>
        <begin position="467"/>
        <end position="502"/>
    </location>
</feature>
<feature type="compositionally biased region" description="Basic residues" evidence="14">
    <location>
        <begin position="384"/>
        <end position="396"/>
    </location>
</feature>
<dbReference type="InterPro" id="IPR007110">
    <property type="entry name" value="Ig-like_dom"/>
</dbReference>
<evidence type="ECO:0000256" key="13">
    <source>
        <dbReference type="PROSITE-ProRule" id="PRU00267"/>
    </source>
</evidence>
<dbReference type="PANTHER" id="PTHR13059">
    <property type="entry name" value="HMG-BOX TRANSCRIPTION FACTOR BBX"/>
    <property type="match status" value="1"/>
</dbReference>
<dbReference type="SMART" id="SM00398">
    <property type="entry name" value="HMG"/>
    <property type="match status" value="1"/>
</dbReference>
<evidence type="ECO:0000256" key="8">
    <source>
        <dbReference type="ARBA" id="ARBA00023242"/>
    </source>
</evidence>
<dbReference type="SUPFAM" id="SSF47095">
    <property type="entry name" value="HMG-box"/>
    <property type="match status" value="1"/>
</dbReference>
<dbReference type="AlphaFoldDB" id="A0A556TK05"/>
<feature type="compositionally biased region" description="Acidic residues" evidence="14">
    <location>
        <begin position="41"/>
        <end position="53"/>
    </location>
</feature>
<dbReference type="EMBL" id="VCAZ01000003">
    <property type="protein sequence ID" value="TSK16178.1"/>
    <property type="molecule type" value="Genomic_DNA"/>
</dbReference>
<dbReference type="Gene3D" id="2.60.40.10">
    <property type="entry name" value="Immunoglobulins"/>
    <property type="match status" value="1"/>
</dbReference>
<feature type="DNA-binding region" description="HMG box" evidence="13">
    <location>
        <begin position="86"/>
        <end position="154"/>
    </location>
</feature>
<dbReference type="InterPro" id="IPR019102">
    <property type="entry name" value="TF_HMG_box_BBX_DUF2028"/>
</dbReference>
<dbReference type="PROSITE" id="PS50835">
    <property type="entry name" value="IG_LIKE"/>
    <property type="match status" value="2"/>
</dbReference>
<dbReference type="InterPro" id="IPR003599">
    <property type="entry name" value="Ig_sub"/>
</dbReference>
<evidence type="ECO:0000256" key="10">
    <source>
        <dbReference type="ARBA" id="ARBA00073049"/>
    </source>
</evidence>
<feature type="transmembrane region" description="Helical" evidence="15">
    <location>
        <begin position="987"/>
        <end position="1010"/>
    </location>
</feature>
<dbReference type="Pfam" id="PF07686">
    <property type="entry name" value="V-set"/>
    <property type="match status" value="1"/>
</dbReference>
<evidence type="ECO:0000256" key="3">
    <source>
        <dbReference type="ARBA" id="ARBA00022553"/>
    </source>
</evidence>
<comment type="caution">
    <text evidence="18">The sequence shown here is derived from an EMBL/GenBank/DDBJ whole genome shotgun (WGS) entry which is preliminary data.</text>
</comment>
<keyword evidence="5" id="KW-0805">Transcription regulation</keyword>
<feature type="compositionally biased region" description="Basic residues" evidence="14">
    <location>
        <begin position="692"/>
        <end position="703"/>
    </location>
</feature>
<feature type="region of interest" description="Disordered" evidence="14">
    <location>
        <begin position="1"/>
        <end position="85"/>
    </location>
</feature>
<sequence length="1080" mass="119825">MKGGGGGKEVPAEGEVSSKQRPKRKCLQWHPLLSKKKALDFSEEEEEEEEEELEKVPVECPERSSQVSECVAMEDEGEEDSSEQRARRPMNAFLLFCKRHRSLVRQEHPRLDNRGATKILADWWAVLEPSEKQKYTDMAKEYKDAFMKANPGYKWCPATSKPVKSPTHAVSNVRKKAWSLPSNNNKDISAAKKVPKTDSTPQLNFAMADPTKMGGLSMLLLAGEHALTAREISSSGSQVSVSEVKQCGQSALFQLAEMCLASEAEKLEALSSQPAMDSSSLCAQDNTPNTSPTKDLSTPTPPSSPPVSCKKKKKKPSDVSKGEKSPGSPKKTCKKRSSSSSDLESLMYTIEAVAKGAWGSEEMETINKRARLSDSPTDQPLKAEKKKNKPKAKKQLRTKEEEEEKREEQDRKPLETEESLLSCETELKTECEKEADIKMDRMEDTEPHVSPAQQSKNEEPGSPLPNKAEETDVKDKPVVIQAEEKDIEPKPEMCGSRKSERSCKGALYKTLVSEGMLTSLRANVDRGKRGSMRGSISESEIGWTDESCNFSQPAASNPKKLKKSKSKDDPLSGNLGKLEEEFEKKFNSLPQYSPITFDKKSTAVTKRKKVNVANPLETPIPNKGPSPSQKKTLFHKIVNKYKHKKEKAGPVDKAIAQSDPTASVPGTVKTDSSCASLAAEFRKMGELPVGSQKRKARKSKITHLVRTADGRLSPAEEDKVKELTQDQDGKPLSNKTLCNTESRSDDHGPTESGSLPAFFSLAALAEVAAMENMHRYRFTCTHTHTHTHRAVNVTEDVTVSSGDSAFLPCPLLFDHHDSMRIYVKWEKEGKRICQYFINSSKSDVLKCNPEFTINTKPPGLNIIDVKSSDAGLYKCSMTRLIPPPSEERTATLVRLEVLSVTLQLMNSSCVDLLCSLNGLNSQQLHFTWSNTTQLLHETSSMNNTLTLCKPNWTEGETLTCHAFYSNNHTHSKSITLQNNPARGNSTWLIIAATSTCTGLILFILLGVAIFKCKRRNGASNTVIYRNKIYENFIFPTASVNPTLTAPQNAQPAIETNIRSTNRSNPRTITQTQREECIYEN</sequence>
<dbReference type="InterPro" id="IPR036910">
    <property type="entry name" value="HMG_box_dom_sf"/>
</dbReference>
<evidence type="ECO:0000313" key="19">
    <source>
        <dbReference type="Proteomes" id="UP000319801"/>
    </source>
</evidence>
<feature type="domain" description="HMG box" evidence="16">
    <location>
        <begin position="86"/>
        <end position="154"/>
    </location>
</feature>
<dbReference type="OrthoDB" id="2377365at2759"/>
<evidence type="ECO:0000259" key="17">
    <source>
        <dbReference type="PROSITE" id="PS50835"/>
    </source>
</evidence>
<keyword evidence="19" id="KW-1185">Reference proteome</keyword>
<feature type="compositionally biased region" description="Basic and acidic residues" evidence="14">
    <location>
        <begin position="706"/>
        <end position="729"/>
    </location>
</feature>
<dbReference type="SMART" id="SM00409">
    <property type="entry name" value="IG"/>
    <property type="match status" value="1"/>
</dbReference>
<keyword evidence="7" id="KW-0804">Transcription</keyword>
<reference evidence="18 19" key="1">
    <citation type="journal article" date="2019" name="Genome Biol. Evol.">
        <title>Whole-Genome Sequencing of the Giant Devil Catfish, Bagarius yarrelli.</title>
        <authorList>
            <person name="Jiang W."/>
            <person name="Lv Y."/>
            <person name="Cheng L."/>
            <person name="Yang K."/>
            <person name="Chao B."/>
            <person name="Wang X."/>
            <person name="Li Y."/>
            <person name="Pan X."/>
            <person name="You X."/>
            <person name="Zhang Y."/>
            <person name="Yang J."/>
            <person name="Li J."/>
            <person name="Zhang X."/>
            <person name="Liu S."/>
            <person name="Sun C."/>
            <person name="Yang J."/>
            <person name="Shi Q."/>
        </authorList>
    </citation>
    <scope>NUCLEOTIDE SEQUENCE [LARGE SCALE GENOMIC DNA]</scope>
    <source>
        <strain evidence="18">JWS20170419001</strain>
        <tissue evidence="18">Muscle</tissue>
    </source>
</reference>
<dbReference type="GO" id="GO:0005634">
    <property type="term" value="C:nucleus"/>
    <property type="evidence" value="ECO:0007669"/>
    <property type="project" value="UniProtKB-SubCell"/>
</dbReference>
<dbReference type="Gene3D" id="1.10.30.10">
    <property type="entry name" value="High mobility group box domain"/>
    <property type="match status" value="1"/>
</dbReference>
<feature type="domain" description="Ig-like" evidence="17">
    <location>
        <begin position="910"/>
        <end position="975"/>
    </location>
</feature>
<feature type="compositionally biased region" description="Basic and acidic residues" evidence="14">
    <location>
        <begin position="425"/>
        <end position="447"/>
    </location>
</feature>
<evidence type="ECO:0000259" key="16">
    <source>
        <dbReference type="PROSITE" id="PS50118"/>
    </source>
</evidence>
<evidence type="ECO:0000256" key="4">
    <source>
        <dbReference type="ARBA" id="ARBA00022843"/>
    </source>
</evidence>
<dbReference type="GO" id="GO:0000981">
    <property type="term" value="F:DNA-binding transcription factor activity, RNA polymerase II-specific"/>
    <property type="evidence" value="ECO:0007669"/>
    <property type="project" value="TreeGrafter"/>
</dbReference>
<dbReference type="Proteomes" id="UP000319801">
    <property type="component" value="Unassembled WGS sequence"/>
</dbReference>
<gene>
    <name evidence="18" type="ORF">Baya_1049</name>
</gene>
<feature type="region of interest" description="Disordered" evidence="14">
    <location>
        <begin position="688"/>
        <end position="752"/>
    </location>
</feature>
<dbReference type="Pfam" id="PF00505">
    <property type="entry name" value="HMG_box"/>
    <property type="match status" value="1"/>
</dbReference>
<feature type="compositionally biased region" description="Acidic residues" evidence="14">
    <location>
        <begin position="72"/>
        <end position="81"/>
    </location>
</feature>
<comment type="subcellular location">
    <subcellularLocation>
        <location evidence="1">Nucleus</location>
    </subcellularLocation>
</comment>
<dbReference type="InterPro" id="IPR049523">
    <property type="entry name" value="BBX_HMG-box"/>
</dbReference>